<evidence type="ECO:0000313" key="2">
    <source>
        <dbReference type="EMBL" id="DAF59885.1"/>
    </source>
</evidence>
<keyword evidence="1" id="KW-0175">Coiled coil</keyword>
<accession>A0A8S5T974</accession>
<reference evidence="2" key="1">
    <citation type="journal article" date="2021" name="Proc. Natl. Acad. Sci. U.S.A.">
        <title>A Catalog of Tens of Thousands of Viruses from Human Metagenomes Reveals Hidden Associations with Chronic Diseases.</title>
        <authorList>
            <person name="Tisza M.J."/>
            <person name="Buck C.B."/>
        </authorList>
    </citation>
    <scope>NUCLEOTIDE SEQUENCE</scope>
    <source>
        <strain evidence="2">CtwDi18</strain>
    </source>
</reference>
<protein>
    <submittedName>
        <fullName evidence="2">Uncharacterized protein</fullName>
    </submittedName>
</protein>
<feature type="coiled-coil region" evidence="1">
    <location>
        <begin position="13"/>
        <end position="40"/>
    </location>
</feature>
<name>A0A8S5T974_9CAUD</name>
<proteinExistence type="predicted"/>
<evidence type="ECO:0000256" key="1">
    <source>
        <dbReference type="SAM" id="Coils"/>
    </source>
</evidence>
<dbReference type="EMBL" id="BK032778">
    <property type="protein sequence ID" value="DAF59885.1"/>
    <property type="molecule type" value="Genomic_DNA"/>
</dbReference>
<sequence length="120" mass="13879">MQKGGIIMIFGIKTKKDKQIEELQVINKELQNALEEEKMRKQSTQFIRVPILTSPIGASYILDRYDESIIPESYIKSILAKSLSEELIKRGLPIEKVKLDNGNVEYKVRLKVIVNDLYRN</sequence>
<organism evidence="2">
    <name type="scientific">Siphoviridae sp. ctwDi18</name>
    <dbReference type="NCBI Taxonomy" id="2827970"/>
    <lineage>
        <taxon>Viruses</taxon>
        <taxon>Duplodnaviria</taxon>
        <taxon>Heunggongvirae</taxon>
        <taxon>Uroviricota</taxon>
        <taxon>Caudoviricetes</taxon>
    </lineage>
</organism>